<organism evidence="3 4">
    <name type="scientific">Shewanella cutis</name>
    <dbReference type="NCBI Taxonomy" id="2766780"/>
    <lineage>
        <taxon>Bacteria</taxon>
        <taxon>Pseudomonadati</taxon>
        <taxon>Pseudomonadota</taxon>
        <taxon>Gammaproteobacteria</taxon>
        <taxon>Alteromonadales</taxon>
        <taxon>Shewanellaceae</taxon>
        <taxon>Shewanella</taxon>
    </lineage>
</organism>
<feature type="domain" description="HTH OST-type" evidence="2">
    <location>
        <begin position="188"/>
        <end position="261"/>
    </location>
</feature>
<evidence type="ECO:0000259" key="2">
    <source>
        <dbReference type="PROSITE" id="PS51644"/>
    </source>
</evidence>
<accession>A0ABS9QU44</accession>
<dbReference type="Pfam" id="PF12872">
    <property type="entry name" value="OST-HTH"/>
    <property type="match status" value="1"/>
</dbReference>
<reference evidence="3 4" key="1">
    <citation type="submission" date="2020-08" db="EMBL/GenBank/DDBJ databases">
        <title>Whole genome sequence of Shewanella sp strain PS-2.</title>
        <authorList>
            <person name="Das S.K."/>
        </authorList>
    </citation>
    <scope>NUCLEOTIDE SEQUENCE [LARGE SCALE GENOMIC DNA]</scope>
    <source>
        <strain evidence="3 4">PS-2</strain>
    </source>
</reference>
<dbReference type="InterPro" id="IPR025605">
    <property type="entry name" value="OST-HTH/LOTUS_dom"/>
</dbReference>
<dbReference type="CDD" id="cd11297">
    <property type="entry name" value="PIN_LabA-like_N_1"/>
    <property type="match status" value="1"/>
</dbReference>
<dbReference type="CDD" id="cd10146">
    <property type="entry name" value="LabA_like_C"/>
    <property type="match status" value="1"/>
</dbReference>
<evidence type="ECO:0000313" key="4">
    <source>
        <dbReference type="Proteomes" id="UP000829384"/>
    </source>
</evidence>
<gene>
    <name evidence="3" type="ORF">H9J30_04760</name>
</gene>
<dbReference type="Proteomes" id="UP000829384">
    <property type="component" value="Unassembled WGS sequence"/>
</dbReference>
<sequence length="268" mass="29985">MQNKEKIAVFIDADNAPARKFDVVLAELAKHGLISIRKAYGNWKSPNLKPWEDILHEYAIQPIQQFDLTKGKNASDIALVIDVMDILYTKDIDIICLISSDCDFTPLVTRALADGKTVFGFGERKAPAAFVNSCSRFLYLDAEPVVVAEEIEVISEVTQPPPTAPDSVSKTKQVQPKTATPQKCNLKSDNKLLNMLRQAIEATEEEDGWSPLGHIGSHISNHSSFDQRNYGFKKLSDLFAAIDLFEMRKTHGSVLWVRDIKRAKKNGR</sequence>
<dbReference type="RefSeq" id="WP_240129954.1">
    <property type="nucleotide sequence ID" value="NZ_JACSDI010000001.1"/>
</dbReference>
<proteinExistence type="predicted"/>
<feature type="region of interest" description="Disordered" evidence="1">
    <location>
        <begin position="158"/>
        <end position="181"/>
    </location>
</feature>
<dbReference type="PROSITE" id="PS51644">
    <property type="entry name" value="HTH_OST"/>
    <property type="match status" value="1"/>
</dbReference>
<evidence type="ECO:0000256" key="1">
    <source>
        <dbReference type="SAM" id="MobiDB-lite"/>
    </source>
</evidence>
<dbReference type="InterPro" id="IPR021139">
    <property type="entry name" value="NYN"/>
</dbReference>
<dbReference type="Gene3D" id="3.30.420.610">
    <property type="entry name" value="LOTUS domain-like"/>
    <property type="match status" value="1"/>
</dbReference>
<dbReference type="Gene3D" id="3.40.50.1010">
    <property type="entry name" value="5'-nuclease"/>
    <property type="match status" value="1"/>
</dbReference>
<feature type="compositionally biased region" description="Polar residues" evidence="1">
    <location>
        <begin position="166"/>
        <end position="181"/>
    </location>
</feature>
<comment type="caution">
    <text evidence="3">The sequence shown here is derived from an EMBL/GenBank/DDBJ whole genome shotgun (WGS) entry which is preliminary data.</text>
</comment>
<keyword evidence="4" id="KW-1185">Reference proteome</keyword>
<dbReference type="InterPro" id="IPR041966">
    <property type="entry name" value="LOTUS-like"/>
</dbReference>
<name>A0ABS9QU44_9GAMM</name>
<dbReference type="EMBL" id="JACSDI010000001">
    <property type="protein sequence ID" value="MCG9963240.1"/>
    <property type="molecule type" value="Genomic_DNA"/>
</dbReference>
<dbReference type="PANTHER" id="PTHR35811:SF1">
    <property type="entry name" value="HTH OST-TYPE DOMAIN-CONTAINING PROTEIN"/>
    <property type="match status" value="1"/>
</dbReference>
<protein>
    <submittedName>
        <fullName evidence="3">NYN domain-containing protein</fullName>
    </submittedName>
</protein>
<evidence type="ECO:0000313" key="3">
    <source>
        <dbReference type="EMBL" id="MCG9963240.1"/>
    </source>
</evidence>
<dbReference type="Pfam" id="PF01936">
    <property type="entry name" value="NYN"/>
    <property type="match status" value="1"/>
</dbReference>
<dbReference type="PANTHER" id="PTHR35811">
    <property type="entry name" value="SLR1870 PROTEIN"/>
    <property type="match status" value="1"/>
</dbReference>